<feature type="domain" description="UspA" evidence="1">
    <location>
        <begin position="26"/>
        <end position="146"/>
    </location>
</feature>
<evidence type="ECO:0000259" key="1">
    <source>
        <dbReference type="Pfam" id="PF00582"/>
    </source>
</evidence>
<sequence length="146" mass="15579">MRRIGLDSVRTRETVFYHDADPSAMKILLGIGGSEDSIRALEQTVERALAAGDDLTVAIVENPNTDVSPDDIESQVRAVLDEADLGADIRHVDGDPGSRIVDIAEEEGFDQIALGGGETSPMGKINIGGIAEFVLLNSHVTVKLVR</sequence>
<gene>
    <name evidence="2" type="ORF">HSB1_38200</name>
</gene>
<dbReference type="InterPro" id="IPR006015">
    <property type="entry name" value="Universal_stress_UspA"/>
</dbReference>
<accession>J2ZZD6</accession>
<comment type="caution">
    <text evidence="2">The sequence shown here is derived from an EMBL/GenBank/DDBJ whole genome shotgun (WGS) entry which is preliminary data.</text>
</comment>
<evidence type="ECO:0000313" key="3">
    <source>
        <dbReference type="Proteomes" id="UP000007813"/>
    </source>
</evidence>
<dbReference type="InterPro" id="IPR006016">
    <property type="entry name" value="UspA"/>
</dbReference>
<dbReference type="AlphaFoldDB" id="J2ZZD6"/>
<dbReference type="EMBL" id="ALJD01000009">
    <property type="protein sequence ID" value="EJN58403.1"/>
    <property type="molecule type" value="Genomic_DNA"/>
</dbReference>
<reference evidence="2 3" key="1">
    <citation type="journal article" date="2012" name="J. Bacteriol.">
        <title>Draft Genome Sequence of the Extremely Halophilic Archaeon Halogranum salarium B-1T.</title>
        <authorList>
            <person name="Kim K.K."/>
            <person name="Lee K.C."/>
            <person name="Lee J.S."/>
        </authorList>
    </citation>
    <scope>NUCLEOTIDE SEQUENCE [LARGE SCALE GENOMIC DNA]</scope>
    <source>
        <strain evidence="2 3">B-1</strain>
    </source>
</reference>
<dbReference type="SUPFAM" id="SSF52402">
    <property type="entry name" value="Adenine nucleotide alpha hydrolases-like"/>
    <property type="match status" value="1"/>
</dbReference>
<dbReference type="Pfam" id="PF00582">
    <property type="entry name" value="Usp"/>
    <property type="match status" value="1"/>
</dbReference>
<organism evidence="2 3">
    <name type="scientific">Halogranum salarium B-1</name>
    <dbReference type="NCBI Taxonomy" id="1210908"/>
    <lineage>
        <taxon>Archaea</taxon>
        <taxon>Methanobacteriati</taxon>
        <taxon>Methanobacteriota</taxon>
        <taxon>Stenosarchaea group</taxon>
        <taxon>Halobacteria</taxon>
        <taxon>Halobacteriales</taxon>
        <taxon>Haloferacaceae</taxon>
    </lineage>
</organism>
<dbReference type="InterPro" id="IPR014729">
    <property type="entry name" value="Rossmann-like_a/b/a_fold"/>
</dbReference>
<protein>
    <submittedName>
        <fullName evidence="2">Universal stress family protein</fullName>
    </submittedName>
</protein>
<dbReference type="PRINTS" id="PR01438">
    <property type="entry name" value="UNVRSLSTRESS"/>
</dbReference>
<proteinExistence type="predicted"/>
<dbReference type="eggNOG" id="arCOG02053">
    <property type="taxonomic scope" value="Archaea"/>
</dbReference>
<dbReference type="Proteomes" id="UP000007813">
    <property type="component" value="Unassembled WGS sequence"/>
</dbReference>
<name>J2ZZD6_9EURY</name>
<dbReference type="CDD" id="cd00293">
    <property type="entry name" value="USP-like"/>
    <property type="match status" value="1"/>
</dbReference>
<dbReference type="Gene3D" id="3.40.50.620">
    <property type="entry name" value="HUPs"/>
    <property type="match status" value="1"/>
</dbReference>
<evidence type="ECO:0000313" key="2">
    <source>
        <dbReference type="EMBL" id="EJN58403.1"/>
    </source>
</evidence>